<name>A0A0P0Y480_ORYSJ</name>
<gene>
    <name evidence="1" type="ordered locus">Os11g0602550</name>
    <name evidence="1" type="ORF">OSNPB_110602550</name>
</gene>
<dbReference type="Proteomes" id="UP000059680">
    <property type="component" value="Chromosome 11"/>
</dbReference>
<dbReference type="AlphaFoldDB" id="A0A0P0Y480"/>
<sequence>LQTSSHSSSSSSPSPPPPLAFFWFFRFTLPGGPPPNGLVSEKSMCFSDSTLTMNDGMLTICLPTLMWRCLIRTRAWWMDLAMPALKTRV</sequence>
<evidence type="ECO:0000313" key="2">
    <source>
        <dbReference type="Proteomes" id="UP000059680"/>
    </source>
</evidence>
<evidence type="ECO:0000313" key="1">
    <source>
        <dbReference type="EMBL" id="BAT14766.1"/>
    </source>
</evidence>
<keyword evidence="2" id="KW-1185">Reference proteome</keyword>
<protein>
    <submittedName>
        <fullName evidence="1">Os11g0602550 protein</fullName>
    </submittedName>
</protein>
<reference evidence="1 2" key="2">
    <citation type="journal article" date="2013" name="Plant Cell Physiol.">
        <title>Rice Annotation Project Database (RAP-DB): an integrative and interactive database for rice genomics.</title>
        <authorList>
            <person name="Sakai H."/>
            <person name="Lee S.S."/>
            <person name="Tanaka T."/>
            <person name="Numa H."/>
            <person name="Kim J."/>
            <person name="Kawahara Y."/>
            <person name="Wakimoto H."/>
            <person name="Yang C.C."/>
            <person name="Iwamoto M."/>
            <person name="Abe T."/>
            <person name="Yamada Y."/>
            <person name="Muto A."/>
            <person name="Inokuchi H."/>
            <person name="Ikemura T."/>
            <person name="Matsumoto T."/>
            <person name="Sasaki T."/>
            <person name="Itoh T."/>
        </authorList>
    </citation>
    <scope>NUCLEOTIDE SEQUENCE [LARGE SCALE GENOMIC DNA]</scope>
    <source>
        <strain evidence="2">cv. Nipponbare</strain>
    </source>
</reference>
<feature type="non-terminal residue" evidence="1">
    <location>
        <position position="89"/>
    </location>
</feature>
<proteinExistence type="predicted"/>
<dbReference type="InParanoid" id="A0A0P0Y480"/>
<dbReference type="PaxDb" id="39947-A0A0P0Y480"/>
<reference evidence="2" key="1">
    <citation type="journal article" date="2005" name="Nature">
        <title>The map-based sequence of the rice genome.</title>
        <authorList>
            <consortium name="International rice genome sequencing project (IRGSP)"/>
            <person name="Matsumoto T."/>
            <person name="Wu J."/>
            <person name="Kanamori H."/>
            <person name="Katayose Y."/>
            <person name="Fujisawa M."/>
            <person name="Namiki N."/>
            <person name="Mizuno H."/>
            <person name="Yamamoto K."/>
            <person name="Antonio B.A."/>
            <person name="Baba T."/>
            <person name="Sakata K."/>
            <person name="Nagamura Y."/>
            <person name="Aoki H."/>
            <person name="Arikawa K."/>
            <person name="Arita K."/>
            <person name="Bito T."/>
            <person name="Chiden Y."/>
            <person name="Fujitsuka N."/>
            <person name="Fukunaka R."/>
            <person name="Hamada M."/>
            <person name="Harada C."/>
            <person name="Hayashi A."/>
            <person name="Hijishita S."/>
            <person name="Honda M."/>
            <person name="Hosokawa S."/>
            <person name="Ichikawa Y."/>
            <person name="Idonuma A."/>
            <person name="Iijima M."/>
            <person name="Ikeda M."/>
            <person name="Ikeno M."/>
            <person name="Ito K."/>
            <person name="Ito S."/>
            <person name="Ito T."/>
            <person name="Ito Y."/>
            <person name="Ito Y."/>
            <person name="Iwabuchi A."/>
            <person name="Kamiya K."/>
            <person name="Karasawa W."/>
            <person name="Kurita K."/>
            <person name="Katagiri S."/>
            <person name="Kikuta A."/>
            <person name="Kobayashi H."/>
            <person name="Kobayashi N."/>
            <person name="Machita K."/>
            <person name="Maehara T."/>
            <person name="Masukawa M."/>
            <person name="Mizubayashi T."/>
            <person name="Mukai Y."/>
            <person name="Nagasaki H."/>
            <person name="Nagata Y."/>
            <person name="Naito S."/>
            <person name="Nakashima M."/>
            <person name="Nakama Y."/>
            <person name="Nakamichi Y."/>
            <person name="Nakamura M."/>
            <person name="Meguro A."/>
            <person name="Negishi M."/>
            <person name="Ohta I."/>
            <person name="Ohta T."/>
            <person name="Okamoto M."/>
            <person name="Ono N."/>
            <person name="Saji S."/>
            <person name="Sakaguchi M."/>
            <person name="Sakai K."/>
            <person name="Shibata M."/>
            <person name="Shimokawa T."/>
            <person name="Song J."/>
            <person name="Takazaki Y."/>
            <person name="Terasawa K."/>
            <person name="Tsugane M."/>
            <person name="Tsuji K."/>
            <person name="Ueda S."/>
            <person name="Waki K."/>
            <person name="Yamagata H."/>
            <person name="Yamamoto M."/>
            <person name="Yamamoto S."/>
            <person name="Yamane H."/>
            <person name="Yoshiki S."/>
            <person name="Yoshihara R."/>
            <person name="Yukawa K."/>
            <person name="Zhong H."/>
            <person name="Yano M."/>
            <person name="Yuan Q."/>
            <person name="Ouyang S."/>
            <person name="Liu J."/>
            <person name="Jones K.M."/>
            <person name="Gansberger K."/>
            <person name="Moffat K."/>
            <person name="Hill J."/>
            <person name="Bera J."/>
            <person name="Fadrosh D."/>
            <person name="Jin S."/>
            <person name="Johri S."/>
            <person name="Kim M."/>
            <person name="Overton L."/>
            <person name="Reardon M."/>
            <person name="Tsitrin T."/>
            <person name="Vuong H."/>
            <person name="Weaver B."/>
            <person name="Ciecko A."/>
            <person name="Tallon L."/>
            <person name="Jackson J."/>
            <person name="Pai G."/>
            <person name="Aken S.V."/>
            <person name="Utterback T."/>
            <person name="Reidmuller S."/>
            <person name="Feldblyum T."/>
            <person name="Hsiao J."/>
            <person name="Zismann V."/>
            <person name="Iobst S."/>
            <person name="de Vazeille A.R."/>
            <person name="Buell C.R."/>
            <person name="Ying K."/>
            <person name="Li Y."/>
            <person name="Lu T."/>
            <person name="Huang Y."/>
            <person name="Zhao Q."/>
            <person name="Feng Q."/>
            <person name="Zhang L."/>
            <person name="Zhu J."/>
            <person name="Weng Q."/>
            <person name="Mu J."/>
            <person name="Lu Y."/>
            <person name="Fan D."/>
            <person name="Liu Y."/>
            <person name="Guan J."/>
            <person name="Zhang Y."/>
            <person name="Yu S."/>
            <person name="Liu X."/>
            <person name="Zhang Y."/>
            <person name="Hong G."/>
            <person name="Han B."/>
            <person name="Choisne N."/>
            <person name="Demange N."/>
            <person name="Orjeda G."/>
            <person name="Samain S."/>
            <person name="Cattolico L."/>
            <person name="Pelletier E."/>
            <person name="Couloux A."/>
            <person name="Segurens B."/>
            <person name="Wincker P."/>
            <person name="D'Hont A."/>
            <person name="Scarpelli C."/>
            <person name="Weissenbach J."/>
            <person name="Salanoubat M."/>
            <person name="Quetier F."/>
            <person name="Yu Y."/>
            <person name="Kim H.R."/>
            <person name="Rambo T."/>
            <person name="Currie J."/>
            <person name="Collura K."/>
            <person name="Luo M."/>
            <person name="Yang T."/>
            <person name="Ammiraju J.S.S."/>
            <person name="Engler F."/>
            <person name="Soderlund C."/>
            <person name="Wing R.A."/>
            <person name="Palmer L.E."/>
            <person name="de la Bastide M."/>
            <person name="Spiegel L."/>
            <person name="Nascimento L."/>
            <person name="Zutavern T."/>
            <person name="O'Shaughnessy A."/>
            <person name="Dike S."/>
            <person name="Dedhia N."/>
            <person name="Preston R."/>
            <person name="Balija V."/>
            <person name="McCombie W.R."/>
            <person name="Chow T."/>
            <person name="Chen H."/>
            <person name="Chung M."/>
            <person name="Chen C."/>
            <person name="Shaw J."/>
            <person name="Wu H."/>
            <person name="Hsiao K."/>
            <person name="Chao Y."/>
            <person name="Chu M."/>
            <person name="Cheng C."/>
            <person name="Hour A."/>
            <person name="Lee P."/>
            <person name="Lin S."/>
            <person name="Lin Y."/>
            <person name="Liou J."/>
            <person name="Liu S."/>
            <person name="Hsing Y."/>
            <person name="Raghuvanshi S."/>
            <person name="Mohanty A."/>
            <person name="Bharti A.K."/>
            <person name="Gaur A."/>
            <person name="Gupta V."/>
            <person name="Kumar D."/>
            <person name="Ravi V."/>
            <person name="Vij S."/>
            <person name="Kapur A."/>
            <person name="Khurana P."/>
            <person name="Khurana P."/>
            <person name="Khurana J.P."/>
            <person name="Tyagi A.K."/>
            <person name="Gaikwad K."/>
            <person name="Singh A."/>
            <person name="Dalal V."/>
            <person name="Srivastava S."/>
            <person name="Dixit A."/>
            <person name="Pal A.K."/>
            <person name="Ghazi I.A."/>
            <person name="Yadav M."/>
            <person name="Pandit A."/>
            <person name="Bhargava A."/>
            <person name="Sureshbabu K."/>
            <person name="Batra K."/>
            <person name="Sharma T.R."/>
            <person name="Mohapatra T."/>
            <person name="Singh N.K."/>
            <person name="Messing J."/>
            <person name="Nelson A.B."/>
            <person name="Fuks G."/>
            <person name="Kavchok S."/>
            <person name="Keizer G."/>
            <person name="Linton E."/>
            <person name="Llaca V."/>
            <person name="Song R."/>
            <person name="Tanyolac B."/>
            <person name="Young S."/>
            <person name="Ho-Il K."/>
            <person name="Hahn J.H."/>
            <person name="Sangsakoo G."/>
            <person name="Vanavichit A."/>
            <person name="de Mattos Luiz.A.T."/>
            <person name="Zimmer P.D."/>
            <person name="Malone G."/>
            <person name="Dellagostin O."/>
            <person name="de Oliveira A.C."/>
            <person name="Bevan M."/>
            <person name="Bancroft I."/>
            <person name="Minx P."/>
            <person name="Cordum H."/>
            <person name="Wilson R."/>
            <person name="Cheng Z."/>
            <person name="Jin W."/>
            <person name="Jiang J."/>
            <person name="Leong S.A."/>
            <person name="Iwama H."/>
            <person name="Gojobori T."/>
            <person name="Itoh T."/>
            <person name="Niimura Y."/>
            <person name="Fujii Y."/>
            <person name="Habara T."/>
            <person name="Sakai H."/>
            <person name="Sato Y."/>
            <person name="Wilson G."/>
            <person name="Kumar K."/>
            <person name="McCouch S."/>
            <person name="Juretic N."/>
            <person name="Hoen D."/>
            <person name="Wright S."/>
            <person name="Bruskiewich R."/>
            <person name="Bureau T."/>
            <person name="Miyao A."/>
            <person name="Hirochika H."/>
            <person name="Nishikawa T."/>
            <person name="Kadowaki K."/>
            <person name="Sugiura M."/>
            <person name="Burr B."/>
            <person name="Sasaki T."/>
        </authorList>
    </citation>
    <scope>NUCLEOTIDE SEQUENCE [LARGE SCALE GENOMIC DNA]</scope>
    <source>
        <strain evidence="2">cv. Nipponbare</strain>
    </source>
</reference>
<organism evidence="1 2">
    <name type="scientific">Oryza sativa subsp. japonica</name>
    <name type="common">Rice</name>
    <dbReference type="NCBI Taxonomy" id="39947"/>
    <lineage>
        <taxon>Eukaryota</taxon>
        <taxon>Viridiplantae</taxon>
        <taxon>Streptophyta</taxon>
        <taxon>Embryophyta</taxon>
        <taxon>Tracheophyta</taxon>
        <taxon>Spermatophyta</taxon>
        <taxon>Magnoliopsida</taxon>
        <taxon>Liliopsida</taxon>
        <taxon>Poales</taxon>
        <taxon>Poaceae</taxon>
        <taxon>BOP clade</taxon>
        <taxon>Oryzoideae</taxon>
        <taxon>Oryzeae</taxon>
        <taxon>Oryzinae</taxon>
        <taxon>Oryza</taxon>
        <taxon>Oryza sativa</taxon>
    </lineage>
</organism>
<reference evidence="1 2" key="3">
    <citation type="journal article" date="2013" name="Rice">
        <title>Improvement of the Oryza sativa Nipponbare reference genome using next generation sequence and optical map data.</title>
        <authorList>
            <person name="Kawahara Y."/>
            <person name="de la Bastide M."/>
            <person name="Hamilton J.P."/>
            <person name="Kanamori H."/>
            <person name="McCombie W.R."/>
            <person name="Ouyang S."/>
            <person name="Schwartz D.C."/>
            <person name="Tanaka T."/>
            <person name="Wu J."/>
            <person name="Zhou S."/>
            <person name="Childs K.L."/>
            <person name="Davidson R.M."/>
            <person name="Lin H."/>
            <person name="Quesada-Ocampo L."/>
            <person name="Vaillancourt B."/>
            <person name="Sakai H."/>
            <person name="Lee S.S."/>
            <person name="Kim J."/>
            <person name="Numa H."/>
            <person name="Itoh T."/>
            <person name="Buell C.R."/>
            <person name="Matsumoto T."/>
        </authorList>
    </citation>
    <scope>NUCLEOTIDE SEQUENCE [LARGE SCALE GENOMIC DNA]</scope>
    <source>
        <strain evidence="2">cv. Nipponbare</strain>
    </source>
</reference>
<dbReference type="EMBL" id="AP014967">
    <property type="protein sequence ID" value="BAT14766.1"/>
    <property type="molecule type" value="Genomic_DNA"/>
</dbReference>
<accession>A0A0P0Y480</accession>